<feature type="non-terminal residue" evidence="1">
    <location>
        <position position="1"/>
    </location>
</feature>
<evidence type="ECO:0000313" key="1">
    <source>
        <dbReference type="EMBL" id="KKM26365.1"/>
    </source>
</evidence>
<protein>
    <recommendedName>
        <fullName evidence="2">Cobalamin-independent methionine synthase MetE C-terminal/archaeal domain-containing protein</fullName>
    </recommendedName>
</protein>
<dbReference type="AlphaFoldDB" id="A0A0F9LFV6"/>
<name>A0A0F9LFV6_9ZZZZ</name>
<accession>A0A0F9LFV6</accession>
<sequence>ENLIIKPDCGFLPLKAFGDKEGYEIAIRKVKNMVIALKELEKL</sequence>
<dbReference type="InterPro" id="IPR038071">
    <property type="entry name" value="UROD/MetE-like_sf"/>
</dbReference>
<organism evidence="1">
    <name type="scientific">marine sediment metagenome</name>
    <dbReference type="NCBI Taxonomy" id="412755"/>
    <lineage>
        <taxon>unclassified sequences</taxon>
        <taxon>metagenomes</taxon>
        <taxon>ecological metagenomes</taxon>
    </lineage>
</organism>
<dbReference type="Gene3D" id="3.20.20.210">
    <property type="match status" value="1"/>
</dbReference>
<dbReference type="EMBL" id="LAZR01012529">
    <property type="protein sequence ID" value="KKM26365.1"/>
    <property type="molecule type" value="Genomic_DNA"/>
</dbReference>
<comment type="caution">
    <text evidence="1">The sequence shown here is derived from an EMBL/GenBank/DDBJ whole genome shotgun (WGS) entry which is preliminary data.</text>
</comment>
<proteinExistence type="predicted"/>
<gene>
    <name evidence="1" type="ORF">LCGC14_1585540</name>
</gene>
<reference evidence="1" key="1">
    <citation type="journal article" date="2015" name="Nature">
        <title>Complex archaea that bridge the gap between prokaryotes and eukaryotes.</title>
        <authorList>
            <person name="Spang A."/>
            <person name="Saw J.H."/>
            <person name="Jorgensen S.L."/>
            <person name="Zaremba-Niedzwiedzka K."/>
            <person name="Martijn J."/>
            <person name="Lind A.E."/>
            <person name="van Eijk R."/>
            <person name="Schleper C."/>
            <person name="Guy L."/>
            <person name="Ettema T.J."/>
        </authorList>
    </citation>
    <scope>NUCLEOTIDE SEQUENCE</scope>
</reference>
<evidence type="ECO:0008006" key="2">
    <source>
        <dbReference type="Google" id="ProtNLM"/>
    </source>
</evidence>